<feature type="coiled-coil region" evidence="1">
    <location>
        <begin position="93"/>
        <end position="208"/>
    </location>
</feature>
<sequence length="358" mass="42971">MKLVQQEYYFSRPKISSLYSPESKYKSISHYSDKSLVQNIDTQIQINQIMQNIQYLRGKINYEKNQLQQLSFLNSDTNFSFTSVPLSKLDPESYYMKQKIVQLKEQLKQLEDQQKRMQSMNYQKIDQNEEYAFKNYTMIVMMRKSKKQLIQHKNELINQIKQLKNEIYMDQMEINVQDNQIMVLEKRYKQYKMKLSKVSEQLKQIKQNVSVFQQFDMKKSMEIKNFMSKLGVGDSTVEDIDDVLENYNRKILNNQKTIDDFLLIAQQRSYYTLSQMQDLEYQIKLQKDDKQSLCQQINELKLRISKFSKTKRTSLENNYNKDNQNEDETVGWIFNSKDLDELFPLAQSKNMDDFESDI</sequence>
<organism evidence="2 3">
    <name type="scientific">Paramecium octaurelia</name>
    <dbReference type="NCBI Taxonomy" id="43137"/>
    <lineage>
        <taxon>Eukaryota</taxon>
        <taxon>Sar</taxon>
        <taxon>Alveolata</taxon>
        <taxon>Ciliophora</taxon>
        <taxon>Intramacronucleata</taxon>
        <taxon>Oligohymenophorea</taxon>
        <taxon>Peniculida</taxon>
        <taxon>Parameciidae</taxon>
        <taxon>Paramecium</taxon>
    </lineage>
</organism>
<keyword evidence="3" id="KW-1185">Reference proteome</keyword>
<keyword evidence="1" id="KW-0175">Coiled coil</keyword>
<dbReference type="AlphaFoldDB" id="A0A8S1U214"/>
<proteinExistence type="predicted"/>
<reference evidence="2" key="1">
    <citation type="submission" date="2021-01" db="EMBL/GenBank/DDBJ databases">
        <authorList>
            <consortium name="Genoscope - CEA"/>
            <person name="William W."/>
        </authorList>
    </citation>
    <scope>NUCLEOTIDE SEQUENCE</scope>
</reference>
<accession>A0A8S1U214</accession>
<name>A0A8S1U214_PAROT</name>
<evidence type="ECO:0000313" key="3">
    <source>
        <dbReference type="Proteomes" id="UP000683925"/>
    </source>
</evidence>
<comment type="caution">
    <text evidence="2">The sequence shown here is derived from an EMBL/GenBank/DDBJ whole genome shotgun (WGS) entry which is preliminary data.</text>
</comment>
<dbReference type="OrthoDB" id="302491at2759"/>
<dbReference type="OMA" id="CQQINEL"/>
<protein>
    <submittedName>
        <fullName evidence="2">Uncharacterized protein</fullName>
    </submittedName>
</protein>
<evidence type="ECO:0000256" key="1">
    <source>
        <dbReference type="SAM" id="Coils"/>
    </source>
</evidence>
<evidence type="ECO:0000313" key="2">
    <source>
        <dbReference type="EMBL" id="CAD8158750.1"/>
    </source>
</evidence>
<dbReference type="Proteomes" id="UP000683925">
    <property type="component" value="Unassembled WGS sequence"/>
</dbReference>
<dbReference type="EMBL" id="CAJJDP010000036">
    <property type="protein sequence ID" value="CAD8158750.1"/>
    <property type="molecule type" value="Genomic_DNA"/>
</dbReference>
<gene>
    <name evidence="2" type="ORF">POCTA_138.1.T0360013</name>
</gene>